<dbReference type="Proteomes" id="UP000095281">
    <property type="component" value="Unplaced"/>
</dbReference>
<reference evidence="2" key="1">
    <citation type="submission" date="2016-11" db="UniProtKB">
        <authorList>
            <consortium name="WormBaseParasite"/>
        </authorList>
    </citation>
    <scope>IDENTIFICATION</scope>
</reference>
<protein>
    <submittedName>
        <fullName evidence="2">Fibrillin</fullName>
    </submittedName>
</protein>
<dbReference type="WBParaSite" id="MhA1_Contig2987.frz3.gene1">
    <property type="protein sequence ID" value="MhA1_Contig2987.frz3.gene1"/>
    <property type="gene ID" value="MhA1_Contig2987.frz3.gene1"/>
</dbReference>
<evidence type="ECO:0000313" key="2">
    <source>
        <dbReference type="WBParaSite" id="MhA1_Contig2987.frz3.gene1"/>
    </source>
</evidence>
<name>A0A1I8BM46_MELHA</name>
<accession>A0A1I8BM46</accession>
<sequence length="43" mass="5043">EWKLIPSKGQTREGNFFNFAKTHTIHFGQFEKTENGLYLSIKV</sequence>
<evidence type="ECO:0000313" key="1">
    <source>
        <dbReference type="Proteomes" id="UP000095281"/>
    </source>
</evidence>
<keyword evidence="1" id="KW-1185">Reference proteome</keyword>
<proteinExistence type="predicted"/>
<organism evidence="1 2">
    <name type="scientific">Meloidogyne hapla</name>
    <name type="common">Root-knot nematode worm</name>
    <dbReference type="NCBI Taxonomy" id="6305"/>
    <lineage>
        <taxon>Eukaryota</taxon>
        <taxon>Metazoa</taxon>
        <taxon>Ecdysozoa</taxon>
        <taxon>Nematoda</taxon>
        <taxon>Chromadorea</taxon>
        <taxon>Rhabditida</taxon>
        <taxon>Tylenchina</taxon>
        <taxon>Tylenchomorpha</taxon>
        <taxon>Tylenchoidea</taxon>
        <taxon>Meloidogynidae</taxon>
        <taxon>Meloidogyninae</taxon>
        <taxon>Meloidogyne</taxon>
    </lineage>
</organism>
<dbReference type="AlphaFoldDB" id="A0A1I8BM46"/>